<feature type="binding site" evidence="2">
    <location>
        <position position="229"/>
    </location>
    <ligand>
        <name>[2Fe-2S] cluster</name>
        <dbReference type="ChEBI" id="CHEBI:190135"/>
    </ligand>
</feature>
<sequence length="285" mass="31601">MEILKKESNKIIRKEELAPLNKLFEIKQPNIARKAVPGQFIVIIHSENGERIPLTIADTNKVKGTITIIFQEVGKSTMQLGTFKEGDRLQDVVGPLGKPTEIEHYGTVVCIGGGVGIAPLYPITKALKEEGNKVIGILGARTKELLILEKEFEEITDELYITTDDGSYGRKGFVSDELSRLIGEDYKIARVWAIGPAIMMKVVSEVTRPQNIKTIVSLNPIMVDGTGMCGCCRVEVGGETKFACVDGPEFDGHLVDFDLLMKRQAMYKREEKLALESYIQSKRGK</sequence>
<dbReference type="InterPro" id="IPR001433">
    <property type="entry name" value="OxRdtase_FAD/NAD-bd"/>
</dbReference>
<dbReference type="EMBL" id="NOZQ01000152">
    <property type="protein sequence ID" value="OYD14918.1"/>
    <property type="molecule type" value="Genomic_DNA"/>
</dbReference>
<feature type="domain" description="Oxidoreductase FAD/NAD(P)-binding" evidence="3">
    <location>
        <begin position="111"/>
        <end position="204"/>
    </location>
</feature>
<dbReference type="InterPro" id="IPR012165">
    <property type="entry name" value="Cyt_c3_hydrogenase_gsu"/>
</dbReference>
<dbReference type="GO" id="GO:0046872">
    <property type="term" value="F:metal ion binding"/>
    <property type="evidence" value="ECO:0007669"/>
    <property type="project" value="UniProtKB-KW"/>
</dbReference>
<proteinExistence type="predicted"/>
<dbReference type="Proteomes" id="UP000215215">
    <property type="component" value="Unassembled WGS sequence"/>
</dbReference>
<evidence type="ECO:0000259" key="4">
    <source>
        <dbReference type="Pfam" id="PF10418"/>
    </source>
</evidence>
<dbReference type="EC" id="1.18.1.2" evidence="5"/>
<dbReference type="InterPro" id="IPR039261">
    <property type="entry name" value="FNR_nucleotide-bd"/>
</dbReference>
<dbReference type="Gene3D" id="2.40.30.10">
    <property type="entry name" value="Translation factors"/>
    <property type="match status" value="1"/>
</dbReference>
<reference evidence="5 6" key="1">
    <citation type="submission" date="2017-07" db="EMBL/GenBank/DDBJ databases">
        <title>Recovery of genomes from metagenomes via a dereplication, aggregation, and scoring strategy.</title>
        <authorList>
            <person name="Sieber C.M."/>
            <person name="Probst A.J."/>
            <person name="Sharrar A."/>
            <person name="Thomas B.C."/>
            <person name="Hess M."/>
            <person name="Tringe S.G."/>
            <person name="Banfield J.F."/>
        </authorList>
    </citation>
    <scope>NUCLEOTIDE SEQUENCE [LARGE SCALE GENOMIC DNA]</scope>
    <source>
        <strain evidence="5">JGI_Cruoil_03_44_89</strain>
    </source>
</reference>
<dbReference type="InterPro" id="IPR050353">
    <property type="entry name" value="PyrK_electron_transfer"/>
</dbReference>
<dbReference type="Pfam" id="PF00175">
    <property type="entry name" value="NAD_binding_1"/>
    <property type="match status" value="1"/>
</dbReference>
<dbReference type="NCBIfam" id="NF004862">
    <property type="entry name" value="PRK06222.1"/>
    <property type="match status" value="1"/>
</dbReference>
<dbReference type="GO" id="GO:0004324">
    <property type="term" value="F:ferredoxin-NADP+ reductase activity"/>
    <property type="evidence" value="ECO:0007669"/>
    <property type="project" value="UniProtKB-EC"/>
</dbReference>
<keyword evidence="5" id="KW-0560">Oxidoreductase</keyword>
<dbReference type="GO" id="GO:0006221">
    <property type="term" value="P:pyrimidine nucleotide biosynthetic process"/>
    <property type="evidence" value="ECO:0007669"/>
    <property type="project" value="InterPro"/>
</dbReference>
<feature type="binding site" evidence="1">
    <location>
        <begin position="69"/>
        <end position="71"/>
    </location>
    <ligand>
        <name>FAD</name>
        <dbReference type="ChEBI" id="CHEBI:57692"/>
    </ligand>
</feature>
<feature type="binding site" evidence="2">
    <location>
        <position position="232"/>
    </location>
    <ligand>
        <name>[2Fe-2S] cluster</name>
        <dbReference type="ChEBI" id="CHEBI:190135"/>
    </ligand>
</feature>
<keyword evidence="2" id="KW-0408">Iron</keyword>
<evidence type="ECO:0000259" key="3">
    <source>
        <dbReference type="Pfam" id="PF00175"/>
    </source>
</evidence>
<evidence type="ECO:0000256" key="2">
    <source>
        <dbReference type="PIRSR" id="PIRSR006816-2"/>
    </source>
</evidence>
<evidence type="ECO:0000313" key="5">
    <source>
        <dbReference type="EMBL" id="OYD14918.1"/>
    </source>
</evidence>
<dbReference type="Gene3D" id="3.40.50.80">
    <property type="entry name" value="Nucleotide-binding domain of ferredoxin-NADP reductase (FNR) module"/>
    <property type="match status" value="1"/>
</dbReference>
<dbReference type="InterPro" id="IPR017938">
    <property type="entry name" value="Riboflavin_synthase-like_b-brl"/>
</dbReference>
<dbReference type="AlphaFoldDB" id="A0A235BRG3"/>
<keyword evidence="2" id="KW-0479">Metal-binding</keyword>
<dbReference type="SUPFAM" id="SSF52343">
    <property type="entry name" value="Ferredoxin reductase-like, C-terminal NADP-linked domain"/>
    <property type="match status" value="1"/>
</dbReference>
<evidence type="ECO:0000256" key="1">
    <source>
        <dbReference type="PIRSR" id="PIRSR006816-1"/>
    </source>
</evidence>
<keyword evidence="2" id="KW-0411">Iron-sulfur</keyword>
<name>A0A235BRG3_UNCW3</name>
<dbReference type="PANTHER" id="PTHR43513">
    <property type="entry name" value="DIHYDROOROTATE DEHYDROGENASE B (NAD(+)), ELECTRON TRANSFER SUBUNIT"/>
    <property type="match status" value="1"/>
</dbReference>
<gene>
    <name evidence="5" type="ORF">CH333_07000</name>
</gene>
<feature type="binding site" evidence="2">
    <location>
        <position position="244"/>
    </location>
    <ligand>
        <name>[2Fe-2S] cluster</name>
        <dbReference type="ChEBI" id="CHEBI:190135"/>
    </ligand>
</feature>
<dbReference type="GO" id="GO:0051537">
    <property type="term" value="F:2 iron, 2 sulfur cluster binding"/>
    <property type="evidence" value="ECO:0007669"/>
    <property type="project" value="UniProtKB-KW"/>
</dbReference>
<dbReference type="Pfam" id="PF10418">
    <property type="entry name" value="DHODB_Fe-S_bind"/>
    <property type="match status" value="1"/>
</dbReference>
<organism evidence="5 6">
    <name type="scientific">candidate division WOR-3 bacterium JGI_Cruoil_03_44_89</name>
    <dbReference type="NCBI Taxonomy" id="1973748"/>
    <lineage>
        <taxon>Bacteria</taxon>
        <taxon>Bacteria division WOR-3</taxon>
    </lineage>
</organism>
<dbReference type="CDD" id="cd06219">
    <property type="entry name" value="DHOD_e_trans_like1"/>
    <property type="match status" value="1"/>
</dbReference>
<dbReference type="SUPFAM" id="SSF63380">
    <property type="entry name" value="Riboflavin synthase domain-like"/>
    <property type="match status" value="1"/>
</dbReference>
<dbReference type="PANTHER" id="PTHR43513:SF3">
    <property type="entry name" value="DIHYDROOROTATE DEHYDROGENASE B (NAD(+)), ELECTRON TRANSFER SUBUNIT-RELATED"/>
    <property type="match status" value="1"/>
</dbReference>
<evidence type="ECO:0000313" key="6">
    <source>
        <dbReference type="Proteomes" id="UP000215215"/>
    </source>
</evidence>
<accession>A0A235BRG3</accession>
<keyword evidence="1" id="KW-0274">FAD</keyword>
<comment type="cofactor">
    <cofactor evidence="2">
        <name>[2Fe-2S] cluster</name>
        <dbReference type="ChEBI" id="CHEBI:190135"/>
    </cofactor>
    <text evidence="2">Binds 1 [2Fe-2S] cluster per subunit.</text>
</comment>
<dbReference type="InterPro" id="IPR019480">
    <property type="entry name" value="Dihydroorotate_DH_Fe-S-bd"/>
</dbReference>
<dbReference type="PIRSF" id="PIRSF006816">
    <property type="entry name" value="Cyc3_hyd_g"/>
    <property type="match status" value="1"/>
</dbReference>
<keyword evidence="1" id="KW-0285">Flavoprotein</keyword>
<feature type="domain" description="Dihydroorotate dehydrogenase electron transfer subunit iron-sulphur cluster binding" evidence="4">
    <location>
        <begin position="219"/>
        <end position="255"/>
    </location>
</feature>
<comment type="caution">
    <text evidence="5">The sequence shown here is derived from an EMBL/GenBank/DDBJ whole genome shotgun (WGS) entry which is preliminary data.</text>
</comment>
<comment type="cofactor">
    <cofactor evidence="1">
        <name>FAD</name>
        <dbReference type="ChEBI" id="CHEBI:57692"/>
    </cofactor>
    <text evidence="1">Binds 1 FAD per subunit.</text>
</comment>
<protein>
    <submittedName>
        <fullName evidence="5">Ferredoxin-NADP reductase</fullName>
        <ecNumber evidence="5">1.18.1.2</ecNumber>
    </submittedName>
</protein>
<dbReference type="GO" id="GO:0050660">
    <property type="term" value="F:flavin adenine dinucleotide binding"/>
    <property type="evidence" value="ECO:0007669"/>
    <property type="project" value="InterPro"/>
</dbReference>
<keyword evidence="2" id="KW-0001">2Fe-2S</keyword>